<dbReference type="Pfam" id="PF13549">
    <property type="entry name" value="ATP-grasp_5"/>
    <property type="match status" value="1"/>
</dbReference>
<keyword evidence="5" id="KW-1185">Reference proteome</keyword>
<dbReference type="SUPFAM" id="SSF51735">
    <property type="entry name" value="NAD(P)-binding Rossmann-fold domains"/>
    <property type="match status" value="1"/>
</dbReference>
<comment type="caution">
    <text evidence="4">The sequence shown here is derived from an EMBL/GenBank/DDBJ whole genome shotgun (WGS) entry which is preliminary data.</text>
</comment>
<dbReference type="GO" id="GO:0043758">
    <property type="term" value="F:acetate-CoA ligase (ADP-forming) activity"/>
    <property type="evidence" value="ECO:0007669"/>
    <property type="project" value="InterPro"/>
</dbReference>
<reference evidence="4 5" key="1">
    <citation type="submission" date="2020-08" db="EMBL/GenBank/DDBJ databases">
        <title>Sequencing the genomes of 1000 actinobacteria strains.</title>
        <authorList>
            <person name="Klenk H.-P."/>
        </authorList>
    </citation>
    <scope>NUCLEOTIDE SEQUENCE [LARGE SCALE GENOMIC DNA]</scope>
    <source>
        <strain evidence="4 5">DSM 17294</strain>
    </source>
</reference>
<dbReference type="Gene3D" id="3.40.50.720">
    <property type="entry name" value="NAD(P)-binding Rossmann-like Domain"/>
    <property type="match status" value="1"/>
</dbReference>
<dbReference type="PANTHER" id="PTHR42793">
    <property type="entry name" value="COA BINDING DOMAIN CONTAINING PROTEIN"/>
    <property type="match status" value="1"/>
</dbReference>
<dbReference type="GO" id="GO:0046872">
    <property type="term" value="F:metal ion binding"/>
    <property type="evidence" value="ECO:0007669"/>
    <property type="project" value="InterPro"/>
</dbReference>
<dbReference type="GO" id="GO:0005524">
    <property type="term" value="F:ATP binding"/>
    <property type="evidence" value="ECO:0007669"/>
    <property type="project" value="UniProtKB-UniRule"/>
</dbReference>
<organism evidence="4 5">
    <name type="scientific">Kribbella solani</name>
    <dbReference type="NCBI Taxonomy" id="236067"/>
    <lineage>
        <taxon>Bacteria</taxon>
        <taxon>Bacillati</taxon>
        <taxon>Actinomycetota</taxon>
        <taxon>Actinomycetes</taxon>
        <taxon>Propionibacteriales</taxon>
        <taxon>Kribbellaceae</taxon>
        <taxon>Kribbella</taxon>
    </lineage>
</organism>
<dbReference type="PANTHER" id="PTHR42793:SF1">
    <property type="entry name" value="PEPTIDYL-LYSINE N-ACETYLTRANSFERASE PATZ"/>
    <property type="match status" value="1"/>
</dbReference>
<proteinExistence type="inferred from homology"/>
<keyword evidence="2" id="KW-0067">ATP-binding</keyword>
<evidence type="ECO:0000256" key="1">
    <source>
        <dbReference type="ARBA" id="ARBA00060888"/>
    </source>
</evidence>
<evidence type="ECO:0000313" key="5">
    <source>
        <dbReference type="Proteomes" id="UP000558997"/>
    </source>
</evidence>
<dbReference type="SUPFAM" id="SSF52210">
    <property type="entry name" value="Succinyl-CoA synthetase domains"/>
    <property type="match status" value="2"/>
</dbReference>
<name>A0A841DPE7_9ACTN</name>
<evidence type="ECO:0000259" key="3">
    <source>
        <dbReference type="PROSITE" id="PS50975"/>
    </source>
</evidence>
<dbReference type="InterPro" id="IPR013815">
    <property type="entry name" value="ATP_grasp_subdomain_1"/>
</dbReference>
<dbReference type="Gene3D" id="3.30.1490.20">
    <property type="entry name" value="ATP-grasp fold, A domain"/>
    <property type="match status" value="1"/>
</dbReference>
<dbReference type="SUPFAM" id="SSF56059">
    <property type="entry name" value="Glutathione synthetase ATP-binding domain-like"/>
    <property type="match status" value="1"/>
</dbReference>
<comment type="similarity">
    <text evidence="1">In the N-terminal section; belongs to the acetate CoA ligase alpha subunit family.</text>
</comment>
<protein>
    <submittedName>
        <fullName evidence="4">Acetyl coenzyme A synthetase (ADP forming)-like protein</fullName>
    </submittedName>
</protein>
<dbReference type="Proteomes" id="UP000558997">
    <property type="component" value="Unassembled WGS sequence"/>
</dbReference>
<accession>A0A841DPE7</accession>
<dbReference type="RefSeq" id="WP_184834995.1">
    <property type="nucleotide sequence ID" value="NZ_BAAAVN010000006.1"/>
</dbReference>
<feature type="domain" description="ATP-grasp" evidence="3">
    <location>
        <begin position="29"/>
        <end position="65"/>
    </location>
</feature>
<evidence type="ECO:0000313" key="4">
    <source>
        <dbReference type="EMBL" id="MBB5979771.1"/>
    </source>
</evidence>
<gene>
    <name evidence="4" type="ORF">HDA44_003112</name>
</gene>
<dbReference type="InterPro" id="IPR036291">
    <property type="entry name" value="NAD(P)-bd_dom_sf"/>
</dbReference>
<sequence>MTYDKAAVRTILDQVLADGRASLSAPEAKLVADAYGIPTPGEGLATTADGAAGLAAEIGYPVVLKIVSPDILHKTEAGGVVVGVESADAARVAYQKIVDNAQAYNPAAAITGVQVQKMLVTGGDVQEVIVGAVTDPTFGKVVAFGLGGVLVEVLKDVTFRLAPLTAAEARAMVDGIEAREMLEGVRGARPVDKEIVGNLIQRVSDLVTDFPEFAEVDLNPVLAGPDGATAVDFRIIVDAEAGKPVERYSQDEILTAMTRIMKPRAVAVIGASNEAGKIGNSVMKNLVNGGYAGDIYPVNPKGGEVLGLKAFPSILEIPGDVDVAVFAVPAKFVGAALEQCGQKGVAGAILIPSGFAETGEQELQDEVVAIARKHNVRILGPNIYGYYYLPESLCATFCTPYDVRGSVALSSQSGGIGMAILGFSRSSRMGVSAIVGVGNKADIDEDDLLTFFEHDDNTNLIAMHLEDLKDGRAFAETAARVSKHKPVVVLKAGRTSLGARAASSHTGALAGNDKVYDDILRQSGVVRAPGLNEMLQYARGIPLLPAPKGENVVIITGAGGSGVLLSDACVDAGLTLMDIPADLDEAFRKFIPPFGAAGNPVDITGGEPPSTYRNTIALGLSDERIHALILGYWHTIVTPPMVFAKLVAEVVEEFRAKGIDKPVVASLSGDVEVEEASQYLFDHGVVAYPYTTETPVQVLGAKYRWARNAGPLGLG</sequence>
<dbReference type="SMART" id="SM00881">
    <property type="entry name" value="CoA_binding"/>
    <property type="match status" value="1"/>
</dbReference>
<dbReference type="InterPro" id="IPR043938">
    <property type="entry name" value="Ligase_CoA_dom"/>
</dbReference>
<evidence type="ECO:0000256" key="2">
    <source>
        <dbReference type="PROSITE-ProRule" id="PRU00409"/>
    </source>
</evidence>
<dbReference type="Pfam" id="PF19045">
    <property type="entry name" value="Ligase_CoA_2"/>
    <property type="match status" value="1"/>
</dbReference>
<dbReference type="Pfam" id="PF13380">
    <property type="entry name" value="CoA_binding_2"/>
    <property type="match status" value="1"/>
</dbReference>
<dbReference type="AlphaFoldDB" id="A0A841DPE7"/>
<dbReference type="InterPro" id="IPR003781">
    <property type="entry name" value="CoA-bd"/>
</dbReference>
<dbReference type="PROSITE" id="PS50975">
    <property type="entry name" value="ATP_GRASP"/>
    <property type="match status" value="1"/>
</dbReference>
<dbReference type="InterPro" id="IPR032875">
    <property type="entry name" value="Succ_CoA_lig_flav_dom"/>
</dbReference>
<dbReference type="Gene3D" id="3.30.470.20">
    <property type="entry name" value="ATP-grasp fold, B domain"/>
    <property type="match status" value="1"/>
</dbReference>
<dbReference type="FunFam" id="3.30.1490.20:FF:000020">
    <property type="entry name" value="Protein lysine acetyltransferase"/>
    <property type="match status" value="1"/>
</dbReference>
<dbReference type="EMBL" id="JACHNF010000001">
    <property type="protein sequence ID" value="MBB5979771.1"/>
    <property type="molecule type" value="Genomic_DNA"/>
</dbReference>
<keyword evidence="2" id="KW-0547">Nucleotide-binding</keyword>
<dbReference type="Gene3D" id="3.40.50.261">
    <property type="entry name" value="Succinyl-CoA synthetase domains"/>
    <property type="match status" value="2"/>
</dbReference>
<dbReference type="InterPro" id="IPR016102">
    <property type="entry name" value="Succinyl-CoA_synth-like"/>
</dbReference>
<dbReference type="InterPro" id="IPR011761">
    <property type="entry name" value="ATP-grasp"/>
</dbReference>
<dbReference type="Pfam" id="PF13607">
    <property type="entry name" value="Succ_CoA_lig"/>
    <property type="match status" value="1"/>
</dbReference>